<accession>A0A653KSJ0</accession>
<organism evidence="1 2">
    <name type="scientific">Aeromonas veronii</name>
    <dbReference type="NCBI Taxonomy" id="654"/>
    <lineage>
        <taxon>Bacteria</taxon>
        <taxon>Pseudomonadati</taxon>
        <taxon>Pseudomonadota</taxon>
        <taxon>Gammaproteobacteria</taxon>
        <taxon>Aeromonadales</taxon>
        <taxon>Aeromonadaceae</taxon>
        <taxon>Aeromonas</taxon>
    </lineage>
</organism>
<dbReference type="AlphaFoldDB" id="A0A653KSJ0"/>
<evidence type="ECO:0000313" key="2">
    <source>
        <dbReference type="Proteomes" id="UP000439123"/>
    </source>
</evidence>
<dbReference type="EMBL" id="CABWLC010000004">
    <property type="protein sequence ID" value="VXA81738.1"/>
    <property type="molecule type" value="Genomic_DNA"/>
</dbReference>
<evidence type="ECO:0000313" key="1">
    <source>
        <dbReference type="EMBL" id="VXA81738.1"/>
    </source>
</evidence>
<sequence>MASSYPKDNRSSISLVVAKIVDSKETFTTTMTRSVRDEISLAGTLFAAVDRHRQEQPDGRVPLAVRPD</sequence>
<reference evidence="1 2" key="1">
    <citation type="submission" date="2019-10" db="EMBL/GenBank/DDBJ databases">
        <authorList>
            <person name="Karimi E."/>
        </authorList>
    </citation>
    <scope>NUCLEOTIDE SEQUENCE [LARGE SCALE GENOMIC DNA]</scope>
    <source>
        <strain evidence="1">Aeromonas sp. 8C</strain>
    </source>
</reference>
<name>A0A653KSJ0_AERVE</name>
<gene>
    <name evidence="1" type="ORF">AERO8C_120235</name>
</gene>
<protein>
    <submittedName>
        <fullName evidence="1">Uncharacterized protein</fullName>
    </submittedName>
</protein>
<dbReference type="Proteomes" id="UP000439123">
    <property type="component" value="Unassembled WGS sequence"/>
</dbReference>
<proteinExistence type="predicted"/>